<feature type="chain" id="PRO_5022714507" description="Transcription factor domain-containing protein" evidence="1">
    <location>
        <begin position="26"/>
        <end position="163"/>
    </location>
</feature>
<dbReference type="Proteomes" id="UP000321331">
    <property type="component" value="Unassembled WGS sequence"/>
</dbReference>
<dbReference type="EMBL" id="VMNF01000012">
    <property type="protein sequence ID" value="TXB98456.1"/>
    <property type="molecule type" value="Genomic_DNA"/>
</dbReference>
<evidence type="ECO:0000313" key="2">
    <source>
        <dbReference type="EMBL" id="TXB98456.1"/>
    </source>
</evidence>
<reference evidence="2 3" key="1">
    <citation type="submission" date="2019-07" db="EMBL/GenBank/DDBJ databases">
        <title>The First High-Quality Draft Genome Sequence of the Causal Agent of the Current Panama Disease Epidemic.</title>
        <authorList>
            <person name="Warmington R.J."/>
            <person name="Kay W."/>
            <person name="Jeffries A."/>
            <person name="Bebber D."/>
            <person name="Moore K."/>
            <person name="Studholme D.J."/>
        </authorList>
    </citation>
    <scope>NUCLEOTIDE SEQUENCE [LARGE SCALE GENOMIC DNA]</scope>
    <source>
        <strain evidence="2 3">TR4</strain>
    </source>
</reference>
<evidence type="ECO:0000313" key="3">
    <source>
        <dbReference type="Proteomes" id="UP000321331"/>
    </source>
</evidence>
<accession>A0A5C6SIY2</accession>
<organism evidence="2 3">
    <name type="scientific">Fusarium oxysporum f. sp. cubense</name>
    <dbReference type="NCBI Taxonomy" id="61366"/>
    <lineage>
        <taxon>Eukaryota</taxon>
        <taxon>Fungi</taxon>
        <taxon>Dikarya</taxon>
        <taxon>Ascomycota</taxon>
        <taxon>Pezizomycotina</taxon>
        <taxon>Sordariomycetes</taxon>
        <taxon>Hypocreomycetidae</taxon>
        <taxon>Hypocreales</taxon>
        <taxon>Nectriaceae</taxon>
        <taxon>Fusarium</taxon>
        <taxon>Fusarium oxysporum species complex</taxon>
    </lineage>
</organism>
<sequence>MSNGLLPRALLAAPFVPFIVLFCHAIETRDPSHLENLSAVVRALQILPRETPDIYGKQRRVFELMYSVACKYVGESGSSQHQHQHGRPFFGVLLAEAGVPMLGETQMNTEMQSFDTQMEYGPDVQIGGMDLRQEGIFWGDLEGLNSSEEFGSWFQPSIFGDRQ</sequence>
<feature type="signal peptide" evidence="1">
    <location>
        <begin position="1"/>
        <end position="25"/>
    </location>
</feature>
<dbReference type="AlphaFoldDB" id="A0A5C6SIY2"/>
<evidence type="ECO:0008006" key="4">
    <source>
        <dbReference type="Google" id="ProtNLM"/>
    </source>
</evidence>
<protein>
    <recommendedName>
        <fullName evidence="4">Transcription factor domain-containing protein</fullName>
    </recommendedName>
</protein>
<comment type="caution">
    <text evidence="2">The sequence shown here is derived from an EMBL/GenBank/DDBJ whole genome shotgun (WGS) entry which is preliminary data.</text>
</comment>
<gene>
    <name evidence="2" type="ORF">FocTR4_00013408</name>
</gene>
<keyword evidence="1" id="KW-0732">Signal</keyword>
<name>A0A5C6SIY2_FUSOC</name>
<proteinExistence type="predicted"/>
<evidence type="ECO:0000256" key="1">
    <source>
        <dbReference type="SAM" id="SignalP"/>
    </source>
</evidence>